<dbReference type="InterPro" id="IPR003103">
    <property type="entry name" value="BAG_domain"/>
</dbReference>
<feature type="compositionally biased region" description="Low complexity" evidence="1">
    <location>
        <begin position="357"/>
        <end position="377"/>
    </location>
</feature>
<dbReference type="OrthoDB" id="2530451at2759"/>
<protein>
    <submittedName>
        <fullName evidence="3">Bcl-2 associated athanogene 3-like protein</fullName>
    </submittedName>
</protein>
<dbReference type="EMBL" id="BJWK01000003">
    <property type="protein sequence ID" value="GEM07392.1"/>
    <property type="molecule type" value="Genomic_DNA"/>
</dbReference>
<evidence type="ECO:0000313" key="4">
    <source>
        <dbReference type="Proteomes" id="UP000321518"/>
    </source>
</evidence>
<feature type="compositionally biased region" description="Acidic residues" evidence="1">
    <location>
        <begin position="452"/>
        <end position="470"/>
    </location>
</feature>
<evidence type="ECO:0000259" key="2">
    <source>
        <dbReference type="PROSITE" id="PS51035"/>
    </source>
</evidence>
<feature type="compositionally biased region" description="Basic and acidic residues" evidence="1">
    <location>
        <begin position="399"/>
        <end position="410"/>
    </location>
</feature>
<feature type="domain" description="BAG" evidence="2">
    <location>
        <begin position="267"/>
        <end position="310"/>
    </location>
</feature>
<proteinExistence type="predicted"/>
<dbReference type="Gene3D" id="1.20.58.120">
    <property type="entry name" value="BAG domain"/>
    <property type="match status" value="1"/>
</dbReference>
<feature type="region of interest" description="Disordered" evidence="1">
    <location>
        <begin position="165"/>
        <end position="204"/>
    </location>
</feature>
<dbReference type="GO" id="GO:0051087">
    <property type="term" value="F:protein-folding chaperone binding"/>
    <property type="evidence" value="ECO:0007669"/>
    <property type="project" value="InterPro"/>
</dbReference>
<reference evidence="3 4" key="1">
    <citation type="submission" date="2019-07" db="EMBL/GenBank/DDBJ databases">
        <title>Rhodotorula toruloides NBRC10032 genome sequencing.</title>
        <authorList>
            <person name="Shida Y."/>
            <person name="Takaku H."/>
            <person name="Ogasawara W."/>
            <person name="Mori K."/>
        </authorList>
    </citation>
    <scope>NUCLEOTIDE SEQUENCE [LARGE SCALE GENOMIC DNA]</scope>
    <source>
        <strain evidence="3 4">NBRC10032</strain>
    </source>
</reference>
<organism evidence="3 4">
    <name type="scientific">Rhodotorula toruloides</name>
    <name type="common">Yeast</name>
    <name type="synonym">Rhodosporidium toruloides</name>
    <dbReference type="NCBI Taxonomy" id="5286"/>
    <lineage>
        <taxon>Eukaryota</taxon>
        <taxon>Fungi</taxon>
        <taxon>Dikarya</taxon>
        <taxon>Basidiomycota</taxon>
        <taxon>Pucciniomycotina</taxon>
        <taxon>Microbotryomycetes</taxon>
        <taxon>Sporidiobolales</taxon>
        <taxon>Sporidiobolaceae</taxon>
        <taxon>Rhodotorula</taxon>
    </lineage>
</organism>
<dbReference type="PROSITE" id="PS51035">
    <property type="entry name" value="BAG"/>
    <property type="match status" value="1"/>
</dbReference>
<dbReference type="AlphaFoldDB" id="A0A511KAN2"/>
<comment type="caution">
    <text evidence="3">The sequence shown here is derived from an EMBL/GenBank/DDBJ whole genome shotgun (WGS) entry which is preliminary data.</text>
</comment>
<accession>A0A511KAN2</accession>
<feature type="compositionally biased region" description="Acidic residues" evidence="1">
    <location>
        <begin position="169"/>
        <end position="181"/>
    </location>
</feature>
<dbReference type="SUPFAM" id="SSF63491">
    <property type="entry name" value="BAG domain"/>
    <property type="match status" value="1"/>
</dbReference>
<feature type="compositionally biased region" description="Acidic residues" evidence="1">
    <location>
        <begin position="192"/>
        <end position="203"/>
    </location>
</feature>
<evidence type="ECO:0000313" key="3">
    <source>
        <dbReference type="EMBL" id="GEM07392.1"/>
    </source>
</evidence>
<sequence>MLAYQVPAFVDFGRVYLPAYDVEPDYLAQQRRRRRQIALAQAEAAERHRREKEQELAYRLALAQDFERRRRRDEFAREQRRREEEQRRRIAHARRQRQLGPHALFDFLVQIQPELLDTLASRNEDEERDDSAFDVDEYVTVPLRPAQVSSTLVADPEELDLAAAVASAADDDTSDADDASDRDDSSTMQADSESDASADEIDTSAERDASLAALASLANDLDSHRASFVSPTTLTFSASPSPADRSTRSPTPPLAFGHSNTPFLAYEEYLLSLLTKLDAIESHGDSTIKRARKELVKQIEAELARLDDLKEKAWEELSASASSSSSNDEADDESMSSESDDDEEDEEMAGPAEVLTLSSDCESASDSSSSPEPELAPQTVKIPFLPQNSRSSLRRRPSRSRDWQSEDRDGFFPSSPTNHADDEVADVLLRAHKLGAHVAEMEEAERERADMDEMLSEGEEDESDSSDEEGMFVLYL</sequence>
<feature type="compositionally biased region" description="Basic and acidic residues" evidence="1">
    <location>
        <begin position="73"/>
        <end position="88"/>
    </location>
</feature>
<feature type="region of interest" description="Disordered" evidence="1">
    <location>
        <begin position="73"/>
        <end position="95"/>
    </location>
</feature>
<feature type="region of interest" description="Disordered" evidence="1">
    <location>
        <begin position="233"/>
        <end position="254"/>
    </location>
</feature>
<dbReference type="Pfam" id="PF02179">
    <property type="entry name" value="BAG"/>
    <property type="match status" value="1"/>
</dbReference>
<name>A0A511KAN2_RHOTO</name>
<dbReference type="InterPro" id="IPR036533">
    <property type="entry name" value="BAG_dom_sf"/>
</dbReference>
<feature type="region of interest" description="Disordered" evidence="1">
    <location>
        <begin position="317"/>
        <end position="424"/>
    </location>
</feature>
<dbReference type="Proteomes" id="UP000321518">
    <property type="component" value="Unassembled WGS sequence"/>
</dbReference>
<feature type="compositionally biased region" description="Low complexity" evidence="1">
    <location>
        <begin position="317"/>
        <end position="327"/>
    </location>
</feature>
<feature type="region of interest" description="Disordered" evidence="1">
    <location>
        <begin position="438"/>
        <end position="476"/>
    </location>
</feature>
<gene>
    <name evidence="3" type="ORF">Rt10032_c03g1409</name>
</gene>
<feature type="compositionally biased region" description="Acidic residues" evidence="1">
    <location>
        <begin position="328"/>
        <end position="348"/>
    </location>
</feature>
<evidence type="ECO:0000256" key="1">
    <source>
        <dbReference type="SAM" id="MobiDB-lite"/>
    </source>
</evidence>